<keyword evidence="7" id="KW-1185">Reference proteome</keyword>
<keyword evidence="3 4" id="KW-0408">Iron</keyword>
<evidence type="ECO:0000259" key="5">
    <source>
        <dbReference type="PROSITE" id="PS51007"/>
    </source>
</evidence>
<dbReference type="Proteomes" id="UP000004980">
    <property type="component" value="Unassembled WGS sequence"/>
</dbReference>
<dbReference type="InterPro" id="IPR036909">
    <property type="entry name" value="Cyt_c-like_dom_sf"/>
</dbReference>
<feature type="domain" description="Cytochrome c" evidence="5">
    <location>
        <begin position="15"/>
        <end position="103"/>
    </location>
</feature>
<evidence type="ECO:0000313" key="7">
    <source>
        <dbReference type="Proteomes" id="UP000004980"/>
    </source>
</evidence>
<evidence type="ECO:0000256" key="4">
    <source>
        <dbReference type="PROSITE-ProRule" id="PRU00433"/>
    </source>
</evidence>
<dbReference type="SUPFAM" id="SSF46626">
    <property type="entry name" value="Cytochrome c"/>
    <property type="match status" value="1"/>
</dbReference>
<dbReference type="EMBL" id="AKAU01000209">
    <property type="protein sequence ID" value="EIM96158.1"/>
    <property type="molecule type" value="Genomic_DNA"/>
</dbReference>
<comment type="caution">
    <text evidence="6">The sequence shown here is derived from an EMBL/GenBank/DDBJ whole genome shotgun (WGS) entry which is preliminary data.</text>
</comment>
<accession>A0ABN0FC43</accession>
<evidence type="ECO:0000256" key="3">
    <source>
        <dbReference type="ARBA" id="ARBA00023004"/>
    </source>
</evidence>
<evidence type="ECO:0000313" key="6">
    <source>
        <dbReference type="EMBL" id="EIM96158.1"/>
    </source>
</evidence>
<dbReference type="InterPro" id="IPR009056">
    <property type="entry name" value="Cyt_c-like_dom"/>
</dbReference>
<name>A0ABN0FC43_9BURK</name>
<evidence type="ECO:0000256" key="2">
    <source>
        <dbReference type="ARBA" id="ARBA00022723"/>
    </source>
</evidence>
<gene>
    <name evidence="6" type="ORF">WQE_35620</name>
</gene>
<organism evidence="6 7">
    <name type="scientific">Paraburkholderia hospita</name>
    <dbReference type="NCBI Taxonomy" id="169430"/>
    <lineage>
        <taxon>Bacteria</taxon>
        <taxon>Pseudomonadati</taxon>
        <taxon>Pseudomonadota</taxon>
        <taxon>Betaproteobacteria</taxon>
        <taxon>Burkholderiales</taxon>
        <taxon>Burkholderiaceae</taxon>
        <taxon>Paraburkholderia</taxon>
    </lineage>
</organism>
<reference evidence="6 7" key="1">
    <citation type="journal article" date="2012" name="J. Bacteriol.">
        <title>Draft Genome Sequence of the Soil Bacterium Burkholderia terrae Strain BS001, Which Interacts with Fungal Surface Structures.</title>
        <authorList>
            <person name="Nazir R."/>
            <person name="Hansen M.A."/>
            <person name="Sorensen S."/>
            <person name="van Elsas J.D."/>
        </authorList>
    </citation>
    <scope>NUCLEOTIDE SEQUENCE [LARGE SCALE GENOMIC DNA]</scope>
    <source>
        <strain evidence="6 7">BS001</strain>
    </source>
</reference>
<keyword evidence="2 4" id="KW-0479">Metal-binding</keyword>
<keyword evidence="1 4" id="KW-0349">Heme</keyword>
<sequence>MVDGRRPCIELAATDDATAQSDVAGLIDQQHCMYCHTTEGANLAPSFPQIARRDRTVPGASVMLAKKVRNDGKAHCGDITMPDADRVAPLSPEKADMVVQWVC</sequence>
<evidence type="ECO:0000256" key="1">
    <source>
        <dbReference type="ARBA" id="ARBA00022617"/>
    </source>
</evidence>
<dbReference type="RefSeq" id="WP_007589696.1">
    <property type="nucleotide sequence ID" value="NZ_AKAU01000209.1"/>
</dbReference>
<dbReference type="Gene3D" id="1.10.760.10">
    <property type="entry name" value="Cytochrome c-like domain"/>
    <property type="match status" value="1"/>
</dbReference>
<protein>
    <submittedName>
        <fullName evidence="6">Cytochrome c552</fullName>
    </submittedName>
</protein>
<proteinExistence type="predicted"/>
<dbReference type="PROSITE" id="PS51007">
    <property type="entry name" value="CYTC"/>
    <property type="match status" value="1"/>
</dbReference>